<keyword evidence="2" id="KW-1185">Reference proteome</keyword>
<dbReference type="EMBL" id="CP048222">
    <property type="protein sequence ID" value="QHT66067.1"/>
    <property type="molecule type" value="Genomic_DNA"/>
</dbReference>
<accession>A0A6C0GDS0</accession>
<evidence type="ECO:0008006" key="3">
    <source>
        <dbReference type="Google" id="ProtNLM"/>
    </source>
</evidence>
<gene>
    <name evidence="1" type="ORF">GXP67_04995</name>
</gene>
<reference evidence="1 2" key="1">
    <citation type="submission" date="2020-01" db="EMBL/GenBank/DDBJ databases">
        <authorList>
            <person name="Kim M.K."/>
        </authorList>
    </citation>
    <scope>NUCLEOTIDE SEQUENCE [LARGE SCALE GENOMIC DNA]</scope>
    <source>
        <strain evidence="1 2">172606-1</strain>
    </source>
</reference>
<protein>
    <recommendedName>
        <fullName evidence="3">TerB family tellurite resistance protein</fullName>
    </recommendedName>
</protein>
<dbReference type="AlphaFoldDB" id="A0A6C0GDS0"/>
<organism evidence="1 2">
    <name type="scientific">Rhodocytophaga rosea</name>
    <dbReference type="NCBI Taxonomy" id="2704465"/>
    <lineage>
        <taxon>Bacteria</taxon>
        <taxon>Pseudomonadati</taxon>
        <taxon>Bacteroidota</taxon>
        <taxon>Cytophagia</taxon>
        <taxon>Cytophagales</taxon>
        <taxon>Rhodocytophagaceae</taxon>
        <taxon>Rhodocytophaga</taxon>
    </lineage>
</organism>
<proteinExistence type="predicted"/>
<dbReference type="RefSeq" id="WP_162442140.1">
    <property type="nucleotide sequence ID" value="NZ_CP048222.1"/>
</dbReference>
<dbReference type="Gene3D" id="1.10.3680.10">
    <property type="entry name" value="TerB-like"/>
    <property type="match status" value="1"/>
</dbReference>
<sequence length="153" mass="18221">MSAYTLPALYEEYSEQRKLNITFEQFTFLLTSYPVLLIVSTDGKVDIKEWNYLKKRSDDLADLLLPQETDPELIGDLKSMLLNEFKYLLMNFDTWERKFMKTLKNYLKEKPELKHSILESIYLFASVSQGICEKEEVMIEHLRKELNIEESYE</sequence>
<dbReference type="KEGG" id="rhoz:GXP67_04995"/>
<evidence type="ECO:0000313" key="1">
    <source>
        <dbReference type="EMBL" id="QHT66067.1"/>
    </source>
</evidence>
<name>A0A6C0GDS0_9BACT</name>
<dbReference type="InterPro" id="IPR029024">
    <property type="entry name" value="TerB-like"/>
</dbReference>
<dbReference type="Proteomes" id="UP000480178">
    <property type="component" value="Chromosome"/>
</dbReference>
<evidence type="ECO:0000313" key="2">
    <source>
        <dbReference type="Proteomes" id="UP000480178"/>
    </source>
</evidence>